<dbReference type="AlphaFoldDB" id="A0A1F7GS73"/>
<protein>
    <submittedName>
        <fullName evidence="1">Uncharacterized protein</fullName>
    </submittedName>
</protein>
<reference evidence="1 2" key="1">
    <citation type="journal article" date="2016" name="Nat. Commun.">
        <title>Thousands of microbial genomes shed light on interconnected biogeochemical processes in an aquifer system.</title>
        <authorList>
            <person name="Anantharaman K."/>
            <person name="Brown C.T."/>
            <person name="Hug L.A."/>
            <person name="Sharon I."/>
            <person name="Castelle C.J."/>
            <person name="Probst A.J."/>
            <person name="Thomas B.C."/>
            <person name="Singh A."/>
            <person name="Wilkins M.J."/>
            <person name="Karaoz U."/>
            <person name="Brodie E.L."/>
            <person name="Williams K.H."/>
            <person name="Hubbard S.S."/>
            <person name="Banfield J.F."/>
        </authorList>
    </citation>
    <scope>NUCLEOTIDE SEQUENCE [LARGE SCALE GENOMIC DNA]</scope>
</reference>
<dbReference type="Proteomes" id="UP000177026">
    <property type="component" value="Unassembled WGS sequence"/>
</dbReference>
<evidence type="ECO:0000313" key="2">
    <source>
        <dbReference type="Proteomes" id="UP000177026"/>
    </source>
</evidence>
<proteinExistence type="predicted"/>
<gene>
    <name evidence="1" type="ORF">A2866_04430</name>
</gene>
<evidence type="ECO:0000313" key="1">
    <source>
        <dbReference type="EMBL" id="OGK21683.1"/>
    </source>
</evidence>
<sequence length="190" mass="21157">MIDELLSLHNPQVQAVVRSYVDQGGHPLALGFESAVILLNGRVYKVYPPSFGLKKILLYEKLTAQARNILDKQDTELYNVQGANKYKWRVVPIDNVSTENACPVTQSGFIDGPNMDDYSSEREGLLQHPILGTINMDAYRKNHDALRRASDMVGKKLRQDINITGLNVKPTTGGLLYVTDLTGNVNSLRT</sequence>
<organism evidence="1 2">
    <name type="scientific">Candidatus Roizmanbacteria bacterium RIFCSPHIGHO2_01_FULL_39_8</name>
    <dbReference type="NCBI Taxonomy" id="1802033"/>
    <lineage>
        <taxon>Bacteria</taxon>
        <taxon>Candidatus Roizmaniibacteriota</taxon>
    </lineage>
</organism>
<accession>A0A1F7GS73</accession>
<name>A0A1F7GS73_9BACT</name>
<comment type="caution">
    <text evidence="1">The sequence shown here is derived from an EMBL/GenBank/DDBJ whole genome shotgun (WGS) entry which is preliminary data.</text>
</comment>
<dbReference type="EMBL" id="MFZI01000013">
    <property type="protein sequence ID" value="OGK21683.1"/>
    <property type="molecule type" value="Genomic_DNA"/>
</dbReference>